<dbReference type="SUPFAM" id="SSF51971">
    <property type="entry name" value="Nucleotide-binding domain"/>
    <property type="match status" value="1"/>
</dbReference>
<protein>
    <submittedName>
        <fullName evidence="3">Glycine/D-amino acid oxidase-like deaminating enzyme</fullName>
    </submittedName>
</protein>
<evidence type="ECO:0000256" key="1">
    <source>
        <dbReference type="ARBA" id="ARBA00023002"/>
    </source>
</evidence>
<evidence type="ECO:0000259" key="2">
    <source>
        <dbReference type="Pfam" id="PF01266"/>
    </source>
</evidence>
<dbReference type="PANTHER" id="PTHR13847">
    <property type="entry name" value="SARCOSINE DEHYDROGENASE-RELATED"/>
    <property type="match status" value="1"/>
</dbReference>
<gene>
    <name evidence="3" type="ORF">EV665_10139</name>
</gene>
<organism evidence="3 4">
    <name type="scientific">Shinella granuli</name>
    <dbReference type="NCBI Taxonomy" id="323621"/>
    <lineage>
        <taxon>Bacteria</taxon>
        <taxon>Pseudomonadati</taxon>
        <taxon>Pseudomonadota</taxon>
        <taxon>Alphaproteobacteria</taxon>
        <taxon>Hyphomicrobiales</taxon>
        <taxon>Rhizobiaceae</taxon>
        <taxon>Shinella</taxon>
    </lineage>
</organism>
<dbReference type="PANTHER" id="PTHR13847:SF289">
    <property type="entry name" value="GLYCINE OXIDASE"/>
    <property type="match status" value="1"/>
</dbReference>
<comment type="caution">
    <text evidence="3">The sequence shown here is derived from an EMBL/GenBank/DDBJ whole genome shotgun (WGS) entry which is preliminary data.</text>
</comment>
<dbReference type="Pfam" id="PF01266">
    <property type="entry name" value="DAO"/>
    <property type="match status" value="1"/>
</dbReference>
<dbReference type="GO" id="GO:0016491">
    <property type="term" value="F:oxidoreductase activity"/>
    <property type="evidence" value="ECO:0007669"/>
    <property type="project" value="UniProtKB-KW"/>
</dbReference>
<reference evidence="3 4" key="1">
    <citation type="submission" date="2019-03" db="EMBL/GenBank/DDBJ databases">
        <title>Genomic Encyclopedia of Type Strains, Phase IV (KMG-IV): sequencing the most valuable type-strain genomes for metagenomic binning, comparative biology and taxonomic classification.</title>
        <authorList>
            <person name="Goeker M."/>
        </authorList>
    </citation>
    <scope>NUCLEOTIDE SEQUENCE [LARGE SCALE GENOMIC DNA]</scope>
    <source>
        <strain evidence="3 4">DSM 18401</strain>
    </source>
</reference>
<evidence type="ECO:0000313" key="3">
    <source>
        <dbReference type="EMBL" id="TCN48307.1"/>
    </source>
</evidence>
<accession>A0A4R2D2B2</accession>
<dbReference type="Gene3D" id="3.50.50.60">
    <property type="entry name" value="FAD/NAD(P)-binding domain"/>
    <property type="match status" value="1"/>
</dbReference>
<feature type="domain" description="FAD dependent oxidoreductase" evidence="2">
    <location>
        <begin position="17"/>
        <end position="363"/>
    </location>
</feature>
<dbReference type="InterPro" id="IPR006076">
    <property type="entry name" value="FAD-dep_OxRdtase"/>
</dbReference>
<name>A0A4R2D2B2_SHIGR</name>
<dbReference type="GO" id="GO:0005737">
    <property type="term" value="C:cytoplasm"/>
    <property type="evidence" value="ECO:0007669"/>
    <property type="project" value="TreeGrafter"/>
</dbReference>
<dbReference type="AlphaFoldDB" id="A0A4R2D2B2"/>
<dbReference type="Proteomes" id="UP000295351">
    <property type="component" value="Unassembled WGS sequence"/>
</dbReference>
<proteinExistence type="predicted"/>
<keyword evidence="1" id="KW-0560">Oxidoreductase</keyword>
<dbReference type="EMBL" id="SLVX01000001">
    <property type="protein sequence ID" value="TCN48307.1"/>
    <property type="molecule type" value="Genomic_DNA"/>
</dbReference>
<dbReference type="InterPro" id="IPR036188">
    <property type="entry name" value="FAD/NAD-bd_sf"/>
</dbReference>
<evidence type="ECO:0000313" key="4">
    <source>
        <dbReference type="Proteomes" id="UP000295351"/>
    </source>
</evidence>
<sequence>MANADNRGKAAGQPAVDLIVAGGGVMGLWTALLAARQGLSVHLAERRAIGAGASGGVLGALMPHLPDRWNAKKAFQFAALVSLEAEIAALEAETGLSAGYRRSGRLIPLPKPHNRAIALGHAQDALSVWTTPGRTFAFKVLDASPVAGWPAEAAMASGLVHDHLAARLAPRALLAALRAALMRLPNVTIREGVGFRSLDPATAVARFDDGTSLAFGHCVLAAGVETFALLAPLAPPLARPVGSAVKGQAALLLAPVDPALPVIFADGLYIVPHEDGLVAIGSTSENSFADPFGTDGLLDALIAKARQMAPVLADAPVVERWAGLRPKAVGREPMVGRHPDHPTVSLMTGGFKVSFGLAHELARAVLGEIKGGTLGVPPSFTVAAHFEEAGRV</sequence>
<dbReference type="RefSeq" id="WP_133032670.1">
    <property type="nucleotide sequence ID" value="NZ_BAABEI010000012.1"/>
</dbReference>
<dbReference type="Gene3D" id="3.30.9.10">
    <property type="entry name" value="D-Amino Acid Oxidase, subunit A, domain 2"/>
    <property type="match status" value="1"/>
</dbReference>
<keyword evidence="4" id="KW-1185">Reference proteome</keyword>